<gene>
    <name evidence="1" type="ORF">HNR05_000874</name>
</gene>
<proteinExistence type="predicted"/>
<accession>A0A7Z0ECE6</accession>
<dbReference type="Proteomes" id="UP000537260">
    <property type="component" value="Unassembled WGS sequence"/>
</dbReference>
<dbReference type="RefSeq" id="WP_179577901.1">
    <property type="nucleotide sequence ID" value="NZ_JACCFM010000001.1"/>
</dbReference>
<sequence>MEHYAVPLVFVSDLLESSPVTPGRLGHSTVLTSPDVRVVVLSFEAGHVMKEHRAPKTLILQALDGCLNVTAAGQLTTLAPGAILRLEASLPHEVEALEDSRLMLTLIG</sequence>
<dbReference type="Gene3D" id="2.60.120.10">
    <property type="entry name" value="Jelly Rolls"/>
    <property type="match status" value="1"/>
</dbReference>
<dbReference type="AlphaFoldDB" id="A0A7Z0ECE6"/>
<dbReference type="CDD" id="cd02230">
    <property type="entry name" value="cupin_HP0902-like"/>
    <property type="match status" value="1"/>
</dbReference>
<organism evidence="1 2">
    <name type="scientific">Glaciibacter psychrotolerans</name>
    <dbReference type="NCBI Taxonomy" id="670054"/>
    <lineage>
        <taxon>Bacteria</taxon>
        <taxon>Bacillati</taxon>
        <taxon>Actinomycetota</taxon>
        <taxon>Actinomycetes</taxon>
        <taxon>Micrococcales</taxon>
        <taxon>Microbacteriaceae</taxon>
        <taxon>Glaciibacter</taxon>
    </lineage>
</organism>
<reference evidence="1 2" key="1">
    <citation type="submission" date="2020-07" db="EMBL/GenBank/DDBJ databases">
        <title>Sequencing the genomes of 1000 actinobacteria strains.</title>
        <authorList>
            <person name="Klenk H.-P."/>
        </authorList>
    </citation>
    <scope>NUCLEOTIDE SEQUENCE [LARGE SCALE GENOMIC DNA]</scope>
    <source>
        <strain evidence="1 2">LI1</strain>
    </source>
</reference>
<dbReference type="InterPro" id="IPR014710">
    <property type="entry name" value="RmlC-like_jellyroll"/>
</dbReference>
<dbReference type="GO" id="GO:0051213">
    <property type="term" value="F:dioxygenase activity"/>
    <property type="evidence" value="ECO:0007669"/>
    <property type="project" value="UniProtKB-KW"/>
</dbReference>
<dbReference type="SUPFAM" id="SSF51182">
    <property type="entry name" value="RmlC-like cupins"/>
    <property type="match status" value="1"/>
</dbReference>
<name>A0A7Z0ECE6_9MICO</name>
<evidence type="ECO:0000313" key="1">
    <source>
        <dbReference type="EMBL" id="NYJ19083.1"/>
    </source>
</evidence>
<keyword evidence="2" id="KW-1185">Reference proteome</keyword>
<dbReference type="EMBL" id="JACCFM010000001">
    <property type="protein sequence ID" value="NYJ19083.1"/>
    <property type="molecule type" value="Genomic_DNA"/>
</dbReference>
<comment type="caution">
    <text evidence="1">The sequence shown here is derived from an EMBL/GenBank/DDBJ whole genome shotgun (WGS) entry which is preliminary data.</text>
</comment>
<keyword evidence="1" id="KW-0560">Oxidoreductase</keyword>
<protein>
    <submittedName>
        <fullName evidence="1">Quercetin dioxygenase-like cupin family protein</fullName>
    </submittedName>
</protein>
<evidence type="ECO:0000313" key="2">
    <source>
        <dbReference type="Proteomes" id="UP000537260"/>
    </source>
</evidence>
<dbReference type="InterPro" id="IPR011051">
    <property type="entry name" value="RmlC_Cupin_sf"/>
</dbReference>
<keyword evidence="1" id="KW-0223">Dioxygenase</keyword>